<dbReference type="Gene3D" id="3.90.550.20">
    <property type="match status" value="1"/>
</dbReference>
<dbReference type="InterPro" id="IPR025295">
    <property type="entry name" value="eCIS_core_dom"/>
</dbReference>
<dbReference type="EMBL" id="CP065053">
    <property type="protein sequence ID" value="QPI53434.1"/>
    <property type="molecule type" value="Genomic_DNA"/>
</dbReference>
<feature type="domain" description="eCIS core" evidence="1">
    <location>
        <begin position="55"/>
        <end position="120"/>
    </location>
</feature>
<dbReference type="Proteomes" id="UP000662888">
    <property type="component" value="Chromosome"/>
</dbReference>
<proteinExistence type="predicted"/>
<organism evidence="2 3">
    <name type="scientific">Massilia antarctica</name>
    <dbReference type="NCBI Taxonomy" id="2765360"/>
    <lineage>
        <taxon>Bacteria</taxon>
        <taxon>Pseudomonadati</taxon>
        <taxon>Pseudomonadota</taxon>
        <taxon>Betaproteobacteria</taxon>
        <taxon>Burkholderiales</taxon>
        <taxon>Oxalobacteraceae</taxon>
        <taxon>Telluria group</taxon>
        <taxon>Massilia</taxon>
    </lineage>
</organism>
<gene>
    <name evidence="2" type="ORF">IV454_25965</name>
</gene>
<protein>
    <submittedName>
        <fullName evidence="2">DUF4157 domain-containing protein</fullName>
    </submittedName>
</protein>
<name>A0AA49ABE7_9BURK</name>
<dbReference type="SUPFAM" id="SSF53448">
    <property type="entry name" value="Nucleotide-diphospho-sugar transferases"/>
    <property type="match status" value="1"/>
</dbReference>
<dbReference type="InterPro" id="IPR029044">
    <property type="entry name" value="Nucleotide-diphossugar_trans"/>
</dbReference>
<dbReference type="Pfam" id="PF13699">
    <property type="entry name" value="eCIS_core"/>
    <property type="match status" value="1"/>
</dbReference>
<keyword evidence="3" id="KW-1185">Reference proteome</keyword>
<evidence type="ECO:0000259" key="1">
    <source>
        <dbReference type="Pfam" id="PF13699"/>
    </source>
</evidence>
<evidence type="ECO:0000313" key="2">
    <source>
        <dbReference type="EMBL" id="QPI53434.1"/>
    </source>
</evidence>
<sequence length="585" mass="62800">MRLQALTDQRSESCQCKAIGSLIQQSARLRQLQALARMTENPPLQRQVTANRSGLPERLKAGVESLSGMSMDHVKVHYNSAQPAQLNAHAFAQGSDIHVAPGQERHLPHEAWHVVQQAQGRVRPTLQMKAGVAVNDDAGLEREADVMGARAAASGASPGQYETATAPGGGAGLVQRYVITIADYEGAPLDTDQAGLVAIKAYLERLIVARDSVRIAGLMDQLHQHDPGRVAAVDQHRQEYVAGLMTPLGQDDDALRLGIPVVPNGAHPIPQSIHRFWSGGPLTDSALATLLESAAKTQNTPWTHTLWHSDAFEAGIRKPEPSAWKFMGAERDAYDADQAKILKRNQQRQQLRDAGYQTRAIEELVVNGNATSGVTPQELGMASGIAANSVKQGGHDAWNDLKYFSDIARLMYLHAGGGHHMDVDIGLGDMDMGRQYMHGDAAGEVPLMGTLARDMSLGGGGQEVAPRLDRAKAYRSNPYSSGVAENEYDDDVTALGERAQAGAGMYNALIATRAGTGNVRAAVDRIMLSMRGARPALSTGMGANRELLGGDRASDGHADRLEAGYAQSVPPYLLRLQHLTDDSDL</sequence>
<reference evidence="2 3" key="1">
    <citation type="submission" date="2020-11" db="EMBL/GenBank/DDBJ databases">
        <authorList>
            <person name="Sun Q."/>
        </authorList>
    </citation>
    <scope>NUCLEOTIDE SEQUENCE [LARGE SCALE GENOMIC DNA]</scope>
    <source>
        <strain evidence="2 3">P8398</strain>
    </source>
</reference>
<accession>A0AA49ABE7</accession>
<evidence type="ECO:0000313" key="3">
    <source>
        <dbReference type="Proteomes" id="UP000662888"/>
    </source>
</evidence>